<gene>
    <name evidence="1" type="ORF">HPB47_024905</name>
</gene>
<evidence type="ECO:0000313" key="1">
    <source>
        <dbReference type="EMBL" id="KAG0428106.1"/>
    </source>
</evidence>
<dbReference type="Proteomes" id="UP000805193">
    <property type="component" value="Unassembled WGS sequence"/>
</dbReference>
<reference evidence="1 2" key="1">
    <citation type="journal article" date="2020" name="Cell">
        <title>Large-Scale Comparative Analyses of Tick Genomes Elucidate Their Genetic Diversity and Vector Capacities.</title>
        <authorList>
            <consortium name="Tick Genome and Microbiome Consortium (TIGMIC)"/>
            <person name="Jia N."/>
            <person name="Wang J."/>
            <person name="Shi W."/>
            <person name="Du L."/>
            <person name="Sun Y."/>
            <person name="Zhan W."/>
            <person name="Jiang J.F."/>
            <person name="Wang Q."/>
            <person name="Zhang B."/>
            <person name="Ji P."/>
            <person name="Bell-Sakyi L."/>
            <person name="Cui X.M."/>
            <person name="Yuan T.T."/>
            <person name="Jiang B.G."/>
            <person name="Yang W.F."/>
            <person name="Lam T.T."/>
            <person name="Chang Q.C."/>
            <person name="Ding S.J."/>
            <person name="Wang X.J."/>
            <person name="Zhu J.G."/>
            <person name="Ruan X.D."/>
            <person name="Zhao L."/>
            <person name="Wei J.T."/>
            <person name="Ye R.Z."/>
            <person name="Que T.C."/>
            <person name="Du C.H."/>
            <person name="Zhou Y.H."/>
            <person name="Cheng J.X."/>
            <person name="Dai P.F."/>
            <person name="Guo W.B."/>
            <person name="Han X.H."/>
            <person name="Huang E.J."/>
            <person name="Li L.F."/>
            <person name="Wei W."/>
            <person name="Gao Y.C."/>
            <person name="Liu J.Z."/>
            <person name="Shao H.Z."/>
            <person name="Wang X."/>
            <person name="Wang C.C."/>
            <person name="Yang T.C."/>
            <person name="Huo Q.B."/>
            <person name="Li W."/>
            <person name="Chen H.Y."/>
            <person name="Chen S.E."/>
            <person name="Zhou L.G."/>
            <person name="Ni X.B."/>
            <person name="Tian J.H."/>
            <person name="Sheng Y."/>
            <person name="Liu T."/>
            <person name="Pan Y.S."/>
            <person name="Xia L.Y."/>
            <person name="Li J."/>
            <person name="Zhao F."/>
            <person name="Cao W.C."/>
        </authorList>
    </citation>
    <scope>NUCLEOTIDE SEQUENCE [LARGE SCALE GENOMIC DNA]</scope>
    <source>
        <strain evidence="1">Iper-2018</strain>
    </source>
</reference>
<name>A0AC60Q5C2_IXOPE</name>
<proteinExistence type="predicted"/>
<accession>A0AC60Q5C2</accession>
<organism evidence="1 2">
    <name type="scientific">Ixodes persulcatus</name>
    <name type="common">Taiga tick</name>
    <dbReference type="NCBI Taxonomy" id="34615"/>
    <lineage>
        <taxon>Eukaryota</taxon>
        <taxon>Metazoa</taxon>
        <taxon>Ecdysozoa</taxon>
        <taxon>Arthropoda</taxon>
        <taxon>Chelicerata</taxon>
        <taxon>Arachnida</taxon>
        <taxon>Acari</taxon>
        <taxon>Parasitiformes</taxon>
        <taxon>Ixodida</taxon>
        <taxon>Ixodoidea</taxon>
        <taxon>Ixodidae</taxon>
        <taxon>Ixodinae</taxon>
        <taxon>Ixodes</taxon>
    </lineage>
</organism>
<keyword evidence="2" id="KW-1185">Reference proteome</keyword>
<protein>
    <submittedName>
        <fullName evidence="1">Uncharacterized protein</fullName>
    </submittedName>
</protein>
<comment type="caution">
    <text evidence="1">The sequence shown here is derived from an EMBL/GenBank/DDBJ whole genome shotgun (WGS) entry which is preliminary data.</text>
</comment>
<evidence type="ECO:0000313" key="2">
    <source>
        <dbReference type="Proteomes" id="UP000805193"/>
    </source>
</evidence>
<dbReference type="EMBL" id="JABSTQ010009563">
    <property type="protein sequence ID" value="KAG0428106.1"/>
    <property type="molecule type" value="Genomic_DNA"/>
</dbReference>
<sequence>MPDRAEPSLRRASRPPLLVERMDPSKMDDDKRKRKTISIEQKAAMLKVVESGVKKKKVAEDFGIALSTLSTILSSKQAITSAVARGVKGDTKKLRAPAFEAVEKAVFKWFLDARASGIPVSGALLQRKGRDFACIMGHNNFVASGGWLQRFKERHDIVGRAISGEAQSVNREAATTIDLYMAMDMLRSAWMDVSAATIANCFRHASFAVNSDDSDELGAVANGGAAGDEALASWNALLDAGIVPDCDTFCTYVSADADTVTTEELTEAEIVRAVTGVPDEDSDECVDDSEEPNVCESDVPTSAQALDAADLLRRFFGAHDDGEDGLEIAAAAEKAIIRLKKTRQTSIRLEVFLRHYATGKCQKNTNSKAGQMEVEAALILFARSWERQGLHYTTMLRDGDSLSFTALQEANIYGFVPKQKGQKGAAGTSLGGKGRLTAELITRLSSHYGWALKSHEGDVDAMHNAVMATYHPTTTCVLLENDHGVSRTQLKREESLLLSTVTTFLITGHQQPILRELDLHTGMKCAKRDDEKDHRRSAALDTKHASQDGIQRAMKKRHTGQMHTD</sequence>